<comment type="caution">
    <text evidence="1">The sequence shown here is derived from an EMBL/GenBank/DDBJ whole genome shotgun (WGS) entry which is preliminary data.</text>
</comment>
<dbReference type="InterPro" id="IPR027417">
    <property type="entry name" value="P-loop_NTPase"/>
</dbReference>
<keyword evidence="1" id="KW-0418">Kinase</keyword>
<keyword evidence="2" id="KW-1185">Reference proteome</keyword>
<reference evidence="1" key="1">
    <citation type="submission" date="2018-08" db="EMBL/GenBank/DDBJ databases">
        <title>A genome reference for cultivated species of the human gut microbiota.</title>
        <authorList>
            <person name="Zou Y."/>
            <person name="Xue W."/>
            <person name="Luo G."/>
        </authorList>
    </citation>
    <scope>NUCLEOTIDE SEQUENCE [LARGE SCALE GENOMIC DNA]</scope>
    <source>
        <strain evidence="1">TF05-5AC</strain>
    </source>
</reference>
<organism evidence="1 2">
    <name type="scientific">Eisenbergiella massiliensis</name>
    <dbReference type="NCBI Taxonomy" id="1720294"/>
    <lineage>
        <taxon>Bacteria</taxon>
        <taxon>Bacillati</taxon>
        <taxon>Bacillota</taxon>
        <taxon>Clostridia</taxon>
        <taxon>Lachnospirales</taxon>
        <taxon>Lachnospiraceae</taxon>
        <taxon>Eisenbergiella</taxon>
    </lineage>
</organism>
<name>A0A3E3HVK1_9FIRM</name>
<accession>A0A3E3HVK1</accession>
<dbReference type="Gene3D" id="3.40.50.300">
    <property type="entry name" value="P-loop containing nucleotide triphosphate hydrolases"/>
    <property type="match status" value="1"/>
</dbReference>
<dbReference type="EMBL" id="QVLV01000035">
    <property type="protein sequence ID" value="RGE55847.1"/>
    <property type="molecule type" value="Genomic_DNA"/>
</dbReference>
<evidence type="ECO:0000313" key="2">
    <source>
        <dbReference type="Proteomes" id="UP000260812"/>
    </source>
</evidence>
<dbReference type="SUPFAM" id="SSF52540">
    <property type="entry name" value="P-loop containing nucleoside triphosphate hydrolases"/>
    <property type="match status" value="1"/>
</dbReference>
<gene>
    <name evidence="1" type="ORF">DXC51_27225</name>
</gene>
<dbReference type="GO" id="GO:0016301">
    <property type="term" value="F:kinase activity"/>
    <property type="evidence" value="ECO:0007669"/>
    <property type="project" value="UniProtKB-KW"/>
</dbReference>
<protein>
    <submittedName>
        <fullName evidence="1">Nucleoside kinase</fullName>
    </submittedName>
</protein>
<dbReference type="AlphaFoldDB" id="A0A3E3HVK1"/>
<sequence length="221" mass="25335">MSEKSINTRKINTRKIITWEINTGEINTGEIDVSEISAGIITKKGGKPMKPDKKFPLFIVSGASGVGKSTMCEILFKKETDYIVLESDILWQEVFNTPQDNYRNFREVWMTMCANVSQIGMPVVLCGCGIPEQFEICDAREYFTQIHYLAVVCETPILEKRMREGRGIQEEDWIRSSVSFNLWLRENASKTQPQITLLDNTNLTPEEAAEEADKWIRKQGW</sequence>
<dbReference type="Proteomes" id="UP000260812">
    <property type="component" value="Unassembled WGS sequence"/>
</dbReference>
<proteinExistence type="predicted"/>
<keyword evidence="1" id="KW-0808">Transferase</keyword>
<evidence type="ECO:0000313" key="1">
    <source>
        <dbReference type="EMBL" id="RGE55847.1"/>
    </source>
</evidence>